<evidence type="ECO:0000313" key="4">
    <source>
        <dbReference type="Proteomes" id="UP001197827"/>
    </source>
</evidence>
<feature type="transmembrane region" description="Helical" evidence="1">
    <location>
        <begin position="232"/>
        <end position="254"/>
    </location>
</feature>
<keyword evidence="1" id="KW-1133">Transmembrane helix</keyword>
<feature type="transmembrane region" description="Helical" evidence="1">
    <location>
        <begin position="12"/>
        <end position="34"/>
    </location>
</feature>
<dbReference type="AlphaFoldDB" id="A0AAW4VC84"/>
<feature type="transmembrane region" description="Helical" evidence="1">
    <location>
        <begin position="151"/>
        <end position="171"/>
    </location>
</feature>
<organism evidence="3 4">
    <name type="scientific">Faecalibacillus intestinalis</name>
    <dbReference type="NCBI Taxonomy" id="1982626"/>
    <lineage>
        <taxon>Bacteria</taxon>
        <taxon>Bacillati</taxon>
        <taxon>Bacillota</taxon>
        <taxon>Erysipelotrichia</taxon>
        <taxon>Erysipelotrichales</taxon>
        <taxon>Coprobacillaceae</taxon>
        <taxon>Faecalibacillus</taxon>
    </lineage>
</organism>
<dbReference type="EMBL" id="JAJDKQ010000005">
    <property type="protein sequence ID" value="MCB8561249.1"/>
    <property type="molecule type" value="Genomic_DNA"/>
</dbReference>
<name>A0AAW4VC84_9FIRM</name>
<dbReference type="InterPro" id="IPR052734">
    <property type="entry name" value="Nod_factor_acetyltransferase"/>
</dbReference>
<feature type="transmembrane region" description="Helical" evidence="1">
    <location>
        <begin position="177"/>
        <end position="194"/>
    </location>
</feature>
<keyword evidence="1" id="KW-0812">Transmembrane</keyword>
<feature type="transmembrane region" description="Helical" evidence="1">
    <location>
        <begin position="40"/>
        <end position="57"/>
    </location>
</feature>
<gene>
    <name evidence="3" type="ORF">LJD74_04370</name>
</gene>
<feature type="transmembrane region" description="Helical" evidence="1">
    <location>
        <begin position="294"/>
        <end position="323"/>
    </location>
</feature>
<evidence type="ECO:0000313" key="3">
    <source>
        <dbReference type="EMBL" id="MCB8561249.1"/>
    </source>
</evidence>
<keyword evidence="3" id="KW-0012">Acyltransferase</keyword>
<proteinExistence type="predicted"/>
<dbReference type="PANTHER" id="PTHR37312:SF1">
    <property type="entry name" value="MEMBRANE-BOUND ACYLTRANSFERASE YKRP-RELATED"/>
    <property type="match status" value="1"/>
</dbReference>
<reference evidence="3" key="1">
    <citation type="submission" date="2021-10" db="EMBL/GenBank/DDBJ databases">
        <title>Collection of gut derived symbiotic bacterial strains cultured from healthy donors.</title>
        <authorList>
            <person name="Lin H."/>
            <person name="Littmann E."/>
            <person name="Kohout C."/>
            <person name="Pamer E.G."/>
        </authorList>
    </citation>
    <scope>NUCLEOTIDE SEQUENCE</scope>
    <source>
        <strain evidence="3">DFI.5.2</strain>
    </source>
</reference>
<feature type="transmembrane region" description="Helical" evidence="1">
    <location>
        <begin position="77"/>
        <end position="97"/>
    </location>
</feature>
<accession>A0AAW4VC84</accession>
<dbReference type="Pfam" id="PF01757">
    <property type="entry name" value="Acyl_transf_3"/>
    <property type="match status" value="1"/>
</dbReference>
<evidence type="ECO:0000256" key="1">
    <source>
        <dbReference type="SAM" id="Phobius"/>
    </source>
</evidence>
<dbReference type="InterPro" id="IPR002656">
    <property type="entry name" value="Acyl_transf_3_dom"/>
</dbReference>
<evidence type="ECO:0000259" key="2">
    <source>
        <dbReference type="Pfam" id="PF01757"/>
    </source>
</evidence>
<keyword evidence="1" id="KW-0472">Membrane</keyword>
<keyword evidence="3" id="KW-0808">Transferase</keyword>
<feature type="transmembrane region" description="Helical" evidence="1">
    <location>
        <begin position="121"/>
        <end position="144"/>
    </location>
</feature>
<dbReference type="Proteomes" id="UP001197827">
    <property type="component" value="Unassembled WGS sequence"/>
</dbReference>
<protein>
    <submittedName>
        <fullName evidence="3">Acyltransferase family protein</fullName>
    </submittedName>
</protein>
<feature type="transmembrane region" description="Helical" evidence="1">
    <location>
        <begin position="206"/>
        <end position="226"/>
    </location>
</feature>
<sequence>MEEIRKSNYINRIVEIDLLKGFGIVLMIMGHIGFGKAFDTWIHSFHMPIFFVISGFLWKKRNISFKDFFKRKASSLLIPYCFFSIFHLIVWTILQLLKNHFIEFSSVVSTLFHIFIINTDGMPICGALWFLTALFFVEVIYFFIDRIRNKYLKYVAIISLSFFGCIMPGFFRLPLGMDISFMGVGLFQIGNILRTADNLIKIESNLFFIILSILLGSLICFINIPINVRSGIYGNILLYYTCVLLMTIGWYAFFKFFFKCKILKSIMIYIGQNSIVYLCLNQITLLLFNEICVLITSIYILIIVKILILIVTLITLYIFSILLNKNCKWILGK</sequence>
<dbReference type="RefSeq" id="WP_117828828.1">
    <property type="nucleotide sequence ID" value="NZ_JADPGG010000003.1"/>
</dbReference>
<comment type="caution">
    <text evidence="3">The sequence shown here is derived from an EMBL/GenBank/DDBJ whole genome shotgun (WGS) entry which is preliminary data.</text>
</comment>
<dbReference type="GO" id="GO:0016747">
    <property type="term" value="F:acyltransferase activity, transferring groups other than amino-acyl groups"/>
    <property type="evidence" value="ECO:0007669"/>
    <property type="project" value="InterPro"/>
</dbReference>
<dbReference type="PANTHER" id="PTHR37312">
    <property type="entry name" value="MEMBRANE-BOUND ACYLTRANSFERASE YKRP-RELATED"/>
    <property type="match status" value="1"/>
</dbReference>
<feature type="domain" description="Acyltransferase 3" evidence="2">
    <location>
        <begin position="14"/>
        <end position="314"/>
    </location>
</feature>
<feature type="transmembrane region" description="Helical" evidence="1">
    <location>
        <begin position="266"/>
        <end position="288"/>
    </location>
</feature>